<gene>
    <name evidence="2" type="ORF">ACA1_057050</name>
</gene>
<keyword evidence="1" id="KW-0812">Transmembrane</keyword>
<evidence type="ECO:0000313" key="3">
    <source>
        <dbReference type="Proteomes" id="UP000011083"/>
    </source>
</evidence>
<keyword evidence="3" id="KW-1185">Reference proteome</keyword>
<dbReference type="KEGG" id="acan:ACA1_057050"/>
<sequence length="462" mass="49692">MQIRQTRDVVYSKLENETFSSVFVKDYFTEKSGSAQRDPSSWFQGLSKDSYDIPSWRWTPNLNTNDKGNILNAYATVVSDNSTGEVSLFFGLDREAQNGAATVGYWFLQGPNFGLGRAINKNAYAFNGQHKDGDLLIVADYPGQGSGTPASIQLLMWSGGNVSQIFYTDTKAACNPDDATQTVCAVTNDYENITSPWYYDGKFAQGYTIPARNFFEGGILLNGLVDLAGLAYLPCYSSFLATTRVSNQVNSVSMDFAYGALHKCGLTIDADCLGGRQLVLDLNTTKYTIPPFEWNYTVSVTNQGYNDLFDVVVELNGDVIYDVGTLKSQEIFFENGTVPTNASEIDMVFKASATGNLGRTVVVDSYNPCTSPVPVSDNGLTPGEKAAIAIGGFVAAAVVVAAVAGLVAAGYVAMRHMNAAPPPEELVSELTDQGNDAAGVNSLFEDNVTEGVNPMFNSSPAV</sequence>
<dbReference type="RefSeq" id="XP_004339086.1">
    <property type="nucleotide sequence ID" value="XM_004339038.1"/>
</dbReference>
<organism evidence="2 3">
    <name type="scientific">Acanthamoeba castellanii (strain ATCC 30010 / Neff)</name>
    <dbReference type="NCBI Taxonomy" id="1257118"/>
    <lineage>
        <taxon>Eukaryota</taxon>
        <taxon>Amoebozoa</taxon>
        <taxon>Discosea</taxon>
        <taxon>Longamoebia</taxon>
        <taxon>Centramoebida</taxon>
        <taxon>Acanthamoebidae</taxon>
        <taxon>Acanthamoeba</taxon>
    </lineage>
</organism>
<name>L8GWY0_ACACF</name>
<accession>L8GWY0</accession>
<feature type="transmembrane region" description="Helical" evidence="1">
    <location>
        <begin position="386"/>
        <end position="413"/>
    </location>
</feature>
<reference evidence="2 3" key="1">
    <citation type="journal article" date="2013" name="Genome Biol.">
        <title>Genome of Acanthamoeba castellanii highlights extensive lateral gene transfer and early evolution of tyrosine kinase signaling.</title>
        <authorList>
            <person name="Clarke M."/>
            <person name="Lohan A.J."/>
            <person name="Liu B."/>
            <person name="Lagkouvardos I."/>
            <person name="Roy S."/>
            <person name="Zafar N."/>
            <person name="Bertelli C."/>
            <person name="Schilde C."/>
            <person name="Kianianmomeni A."/>
            <person name="Burglin T.R."/>
            <person name="Frech C."/>
            <person name="Turcotte B."/>
            <person name="Kopec K.O."/>
            <person name="Synnott J.M."/>
            <person name="Choo C."/>
            <person name="Paponov I."/>
            <person name="Finkler A."/>
            <person name="Soon Heng Tan C."/>
            <person name="Hutchins A.P."/>
            <person name="Weinmeier T."/>
            <person name="Rattei T."/>
            <person name="Chu J.S."/>
            <person name="Gimenez G."/>
            <person name="Irimia M."/>
            <person name="Rigden D.J."/>
            <person name="Fitzpatrick D.A."/>
            <person name="Lorenzo-Morales J."/>
            <person name="Bateman A."/>
            <person name="Chiu C.H."/>
            <person name="Tang P."/>
            <person name="Hegemann P."/>
            <person name="Fromm H."/>
            <person name="Raoult D."/>
            <person name="Greub G."/>
            <person name="Miranda-Saavedra D."/>
            <person name="Chen N."/>
            <person name="Nash P."/>
            <person name="Ginger M.L."/>
            <person name="Horn M."/>
            <person name="Schaap P."/>
            <person name="Caler L."/>
            <person name="Loftus B."/>
        </authorList>
    </citation>
    <scope>NUCLEOTIDE SEQUENCE [LARGE SCALE GENOMIC DNA]</scope>
    <source>
        <strain evidence="2 3">Neff</strain>
    </source>
</reference>
<dbReference type="AlphaFoldDB" id="L8GWY0"/>
<dbReference type="GeneID" id="14918549"/>
<evidence type="ECO:0000313" key="2">
    <source>
        <dbReference type="EMBL" id="ELR17073.1"/>
    </source>
</evidence>
<keyword evidence="1" id="KW-1133">Transmembrane helix</keyword>
<keyword evidence="1" id="KW-0472">Membrane</keyword>
<dbReference type="EMBL" id="KB007974">
    <property type="protein sequence ID" value="ELR17073.1"/>
    <property type="molecule type" value="Genomic_DNA"/>
</dbReference>
<dbReference type="Proteomes" id="UP000011083">
    <property type="component" value="Unassembled WGS sequence"/>
</dbReference>
<evidence type="ECO:0000256" key="1">
    <source>
        <dbReference type="SAM" id="Phobius"/>
    </source>
</evidence>
<protein>
    <submittedName>
        <fullName evidence="2">Uncharacterized protein</fullName>
    </submittedName>
</protein>
<dbReference type="VEuPathDB" id="AmoebaDB:ACA1_057050"/>
<proteinExistence type="predicted"/>